<dbReference type="Proteomes" id="UP001056937">
    <property type="component" value="Chromosome 1"/>
</dbReference>
<feature type="domain" description="Acyltransferase 3" evidence="2">
    <location>
        <begin position="11"/>
        <end position="318"/>
    </location>
</feature>
<reference evidence="3" key="1">
    <citation type="journal article" date="2022" name="Toxins">
        <title>Genomic Analysis of Sphingopyxis sp. USTB-05 for Biodegrading Cyanobacterial Hepatotoxins.</title>
        <authorList>
            <person name="Liu C."/>
            <person name="Xu Q."/>
            <person name="Zhao Z."/>
            <person name="Zhang H."/>
            <person name="Liu X."/>
            <person name="Yin C."/>
            <person name="Liu Y."/>
            <person name="Yan H."/>
        </authorList>
    </citation>
    <scope>NUCLEOTIDE SEQUENCE</scope>
    <source>
        <strain evidence="3">NBD5</strain>
    </source>
</reference>
<dbReference type="RefSeq" id="WP_252167205.1">
    <property type="nucleotide sequence ID" value="NZ_CP084930.1"/>
</dbReference>
<evidence type="ECO:0000313" key="3">
    <source>
        <dbReference type="EMBL" id="USI73395.1"/>
    </source>
</evidence>
<feature type="transmembrane region" description="Helical" evidence="1">
    <location>
        <begin position="244"/>
        <end position="265"/>
    </location>
</feature>
<evidence type="ECO:0000256" key="1">
    <source>
        <dbReference type="SAM" id="Phobius"/>
    </source>
</evidence>
<feature type="transmembrane region" description="Helical" evidence="1">
    <location>
        <begin position="215"/>
        <end position="238"/>
    </location>
</feature>
<dbReference type="EMBL" id="CP084930">
    <property type="protein sequence ID" value="USI73395.1"/>
    <property type="molecule type" value="Genomic_DNA"/>
</dbReference>
<feature type="transmembrane region" description="Helical" evidence="1">
    <location>
        <begin position="92"/>
        <end position="113"/>
    </location>
</feature>
<feature type="transmembrane region" description="Helical" evidence="1">
    <location>
        <begin position="286"/>
        <end position="305"/>
    </location>
</feature>
<evidence type="ECO:0000313" key="4">
    <source>
        <dbReference type="Proteomes" id="UP001056937"/>
    </source>
</evidence>
<accession>A0ABY4X979</accession>
<feature type="transmembrane region" description="Helical" evidence="1">
    <location>
        <begin position="12"/>
        <end position="30"/>
    </location>
</feature>
<keyword evidence="1" id="KW-1133">Transmembrane helix</keyword>
<keyword evidence="1" id="KW-0472">Membrane</keyword>
<feature type="transmembrane region" description="Helical" evidence="1">
    <location>
        <begin position="170"/>
        <end position="203"/>
    </location>
</feature>
<keyword evidence="1" id="KW-0812">Transmembrane</keyword>
<organism evidence="3 4">
    <name type="scientific">Sphingomonas morindae</name>
    <dbReference type="NCBI Taxonomy" id="1541170"/>
    <lineage>
        <taxon>Bacteria</taxon>
        <taxon>Pseudomonadati</taxon>
        <taxon>Pseudomonadota</taxon>
        <taxon>Alphaproteobacteria</taxon>
        <taxon>Sphingomonadales</taxon>
        <taxon>Sphingomonadaceae</taxon>
        <taxon>Sphingomonas</taxon>
    </lineage>
</organism>
<dbReference type="GO" id="GO:0016746">
    <property type="term" value="F:acyltransferase activity"/>
    <property type="evidence" value="ECO:0007669"/>
    <property type="project" value="UniProtKB-KW"/>
</dbReference>
<keyword evidence="3" id="KW-0012">Acyltransferase</keyword>
<feature type="transmembrane region" description="Helical" evidence="1">
    <location>
        <begin position="50"/>
        <end position="71"/>
    </location>
</feature>
<name>A0ABY4X979_9SPHN</name>
<gene>
    <name evidence="3" type="ORF">LHA26_02620</name>
</gene>
<sequence>MTEGEIPTRAAIGIARVLCILGIVYVHAWTGRTGEVLAQLDTSGQGMMRWVLIELVGRCAVPLLGAISGWLAAPSAARRGYAGFVRVKARTILAPMLAWNVIGLVLVSGFATWGRLKAPVPASLAEALDWIGCVTGPNPINVQISFLRDLFLCMLVAPLLARCPDRVLGAVLALAIAWTVSGADLVLLLRPQILVFFLIGLLARRHGLADRLGGWPLAAALAPYLLLIGPRIAIAIFGDAWLKTHIVAANAIDLPLRAAAALATWRLAVAAARRPLGAWLLRGERYAFLLFASHLILLWLFGPVIGLATGPLGAPAYPAFLLLQPLLALAATIGLGRALEAGAPSAARLLSGGRLAQGLPSPPGFAMERTSSGRSAQP</sequence>
<dbReference type="Pfam" id="PF01757">
    <property type="entry name" value="Acyl_transf_3"/>
    <property type="match status" value="1"/>
</dbReference>
<keyword evidence="3" id="KW-0808">Transferase</keyword>
<proteinExistence type="predicted"/>
<dbReference type="InterPro" id="IPR002656">
    <property type="entry name" value="Acyl_transf_3_dom"/>
</dbReference>
<evidence type="ECO:0000259" key="2">
    <source>
        <dbReference type="Pfam" id="PF01757"/>
    </source>
</evidence>
<keyword evidence="4" id="KW-1185">Reference proteome</keyword>
<feature type="transmembrane region" description="Helical" evidence="1">
    <location>
        <begin position="317"/>
        <end position="339"/>
    </location>
</feature>
<protein>
    <submittedName>
        <fullName evidence="3">Acyltransferase</fullName>
    </submittedName>
</protein>